<gene>
    <name evidence="1" type="ORF">ACJ41P_31795</name>
</gene>
<keyword evidence="2" id="KW-1185">Reference proteome</keyword>
<dbReference type="EMBL" id="JBJLSN010000096">
    <property type="protein sequence ID" value="MFL7905749.1"/>
    <property type="molecule type" value="Genomic_DNA"/>
</dbReference>
<dbReference type="RefSeq" id="WP_201041848.1">
    <property type="nucleotide sequence ID" value="NZ_JBJLSN010000096.1"/>
</dbReference>
<organism evidence="1 2">
    <name type="scientific">Azospirillum argentinense</name>
    <dbReference type="NCBI Taxonomy" id="2970906"/>
    <lineage>
        <taxon>Bacteria</taxon>
        <taxon>Pseudomonadati</taxon>
        <taxon>Pseudomonadota</taxon>
        <taxon>Alphaproteobacteria</taxon>
        <taxon>Rhodospirillales</taxon>
        <taxon>Azospirillaceae</taxon>
        <taxon>Azospirillum</taxon>
    </lineage>
</organism>
<comment type="caution">
    <text evidence="1">The sequence shown here is derived from an EMBL/GenBank/DDBJ whole genome shotgun (WGS) entry which is preliminary data.</text>
</comment>
<evidence type="ECO:0000313" key="2">
    <source>
        <dbReference type="Proteomes" id="UP001628281"/>
    </source>
</evidence>
<sequence>MGGALYWRKTTILAGMETAYGEGVTLTGAHALRIKDASVVPMEAKVIDRGFVRPHMGASEKTHVGVHRSVKFGCELSGSGSAGTVPGYSTVLRSCCLAEIVRAPAATIQASPGTPAAGNAGTWTYTTGTSYTGGVTRTVTITTTTAGASGVAKVTVAAPAVGSLGAYNQANVTVTNGQPLTLPGGAAILPVIGTALAVGDSWTISVAPACTLYRPVSDDFESGEFHFHSSGILYRMRGARGTASLSFAEEDVPKISFDGRGLWDQPTNQVPPTPAPAGFVKGLAMSKVNTPVARLFGHDIILKSLEVSLGNTVEYKDRPNSAEVFATRPGTTATINFQYPKLADFDVEMAAHDDLLGALELTHGLTAGNIVDLAAARVQITEPKREQEGDLIHCSANLTFVPSDAGNDDFTLTVR</sequence>
<proteinExistence type="predicted"/>
<protein>
    <submittedName>
        <fullName evidence="1">Uncharacterized protein</fullName>
    </submittedName>
</protein>
<accession>A0ABW8VIA9</accession>
<reference evidence="1 2" key="1">
    <citation type="submission" date="2024-11" db="EMBL/GenBank/DDBJ databases">
        <title>Draft genome sequences of two bacteria associated to sugarcane roots in Colombia.</title>
        <authorList>
            <person name="Pardo-Diaz S."/>
            <person name="Masmela-Mendoza J."/>
            <person name="Delgadillo-Duran P."/>
            <person name="Bautista E.J."/>
            <person name="Rojas-Tapias D.F."/>
        </authorList>
    </citation>
    <scope>NUCLEOTIDE SEQUENCE [LARGE SCALE GENOMIC DNA]</scope>
    <source>
        <strain evidence="1 2">Ap18</strain>
    </source>
</reference>
<evidence type="ECO:0000313" key="1">
    <source>
        <dbReference type="EMBL" id="MFL7905749.1"/>
    </source>
</evidence>
<name>A0ABW8VIA9_9PROT</name>
<dbReference type="Proteomes" id="UP001628281">
    <property type="component" value="Unassembled WGS sequence"/>
</dbReference>